<dbReference type="NCBIfam" id="TIGR02227">
    <property type="entry name" value="sigpep_I_bact"/>
    <property type="match status" value="1"/>
</dbReference>
<dbReference type="GO" id="GO:0016020">
    <property type="term" value="C:membrane"/>
    <property type="evidence" value="ECO:0007669"/>
    <property type="project" value="UniProtKB-SubCell"/>
</dbReference>
<feature type="domain" description="Peptidase S26" evidence="8">
    <location>
        <begin position="7"/>
        <end position="142"/>
    </location>
</feature>
<gene>
    <name evidence="9" type="primary">lepB</name>
    <name evidence="9" type="ORF">IPP58_14995</name>
</gene>
<dbReference type="EMBL" id="JADKIO010000011">
    <property type="protein sequence ID" value="MBK9797765.1"/>
    <property type="molecule type" value="Genomic_DNA"/>
</dbReference>
<proteinExistence type="inferred from homology"/>
<dbReference type="GO" id="GO:0006465">
    <property type="term" value="P:signal peptide processing"/>
    <property type="evidence" value="ECO:0007669"/>
    <property type="project" value="InterPro"/>
</dbReference>
<dbReference type="CDD" id="cd06530">
    <property type="entry name" value="S26_SPase_I"/>
    <property type="match status" value="1"/>
</dbReference>
<dbReference type="InterPro" id="IPR036286">
    <property type="entry name" value="LexA/Signal_pep-like_sf"/>
</dbReference>
<protein>
    <recommendedName>
        <fullName evidence="2 6">Signal peptidase I</fullName>
        <ecNumber evidence="6">3.4.21.89</ecNumber>
    </recommendedName>
</protein>
<dbReference type="SUPFAM" id="SSF51306">
    <property type="entry name" value="LexA/Signal peptidase"/>
    <property type="match status" value="1"/>
</dbReference>
<comment type="catalytic activity">
    <reaction evidence="6">
        <text>Cleavage of hydrophobic, N-terminal signal or leader sequences from secreted and periplasmic proteins.</text>
        <dbReference type="EC" id="3.4.21.89"/>
    </reaction>
</comment>
<dbReference type="GO" id="GO:0009003">
    <property type="term" value="F:signal peptidase activity"/>
    <property type="evidence" value="ECO:0007669"/>
    <property type="project" value="UniProtKB-EC"/>
</dbReference>
<comment type="similarity">
    <text evidence="1 6">Belongs to the peptidase S26 family.</text>
</comment>
<evidence type="ECO:0000256" key="1">
    <source>
        <dbReference type="ARBA" id="ARBA00009370"/>
    </source>
</evidence>
<accession>A0A9D7XMT1</accession>
<feature type="active site" evidence="5">
    <location>
        <position position="68"/>
    </location>
</feature>
<feature type="region of interest" description="Disordered" evidence="7">
    <location>
        <begin position="121"/>
        <end position="144"/>
    </location>
</feature>
<dbReference type="InterPro" id="IPR019756">
    <property type="entry name" value="Pept_S26A_signal_pept_1_Ser-AS"/>
</dbReference>
<dbReference type="Pfam" id="PF10502">
    <property type="entry name" value="Peptidase_S26"/>
    <property type="match status" value="1"/>
</dbReference>
<organism evidence="9 10">
    <name type="scientific">Candidatus Geothrix skivensis</name>
    <dbReference type="NCBI Taxonomy" id="2954439"/>
    <lineage>
        <taxon>Bacteria</taxon>
        <taxon>Pseudomonadati</taxon>
        <taxon>Acidobacteriota</taxon>
        <taxon>Holophagae</taxon>
        <taxon>Holophagales</taxon>
        <taxon>Holophagaceae</taxon>
        <taxon>Geothrix</taxon>
    </lineage>
</organism>
<evidence type="ECO:0000256" key="4">
    <source>
        <dbReference type="ARBA" id="ARBA00022801"/>
    </source>
</evidence>
<name>A0A9D7XMT1_9BACT</name>
<sequence length="144" mass="15733">MRPWIPLAAMVLALSPLLVVHPVRVSGHSMEPALADGDLRWALRTWASHAPRRGEVWVVEGPQGSSVKRVLGLPGETISWRGPGLWINGQRLEEPWVLHPERSGAGQQDCGAGYLLLGDNRPESQDGRSWGSLPTGRLRGRILG</sequence>
<evidence type="ECO:0000256" key="5">
    <source>
        <dbReference type="PIRSR" id="PIRSR600223-1"/>
    </source>
</evidence>
<evidence type="ECO:0000256" key="7">
    <source>
        <dbReference type="SAM" id="MobiDB-lite"/>
    </source>
</evidence>
<evidence type="ECO:0000313" key="10">
    <source>
        <dbReference type="Proteomes" id="UP000886657"/>
    </source>
</evidence>
<dbReference type="AlphaFoldDB" id="A0A9D7XMT1"/>
<evidence type="ECO:0000313" key="9">
    <source>
        <dbReference type="EMBL" id="MBK9797765.1"/>
    </source>
</evidence>
<dbReference type="InterPro" id="IPR019533">
    <property type="entry name" value="Peptidase_S26"/>
</dbReference>
<keyword evidence="3 6" id="KW-0645">Protease</keyword>
<dbReference type="PANTHER" id="PTHR43390">
    <property type="entry name" value="SIGNAL PEPTIDASE I"/>
    <property type="match status" value="1"/>
</dbReference>
<comment type="caution">
    <text evidence="9">The sequence shown here is derived from an EMBL/GenBank/DDBJ whole genome shotgun (WGS) entry which is preliminary data.</text>
</comment>
<dbReference type="InterPro" id="IPR000223">
    <property type="entry name" value="Pept_S26A_signal_pept_1"/>
</dbReference>
<evidence type="ECO:0000256" key="2">
    <source>
        <dbReference type="ARBA" id="ARBA00019232"/>
    </source>
</evidence>
<dbReference type="PANTHER" id="PTHR43390:SF1">
    <property type="entry name" value="CHLOROPLAST PROCESSING PEPTIDASE"/>
    <property type="match status" value="1"/>
</dbReference>
<dbReference type="PROSITE" id="PS00501">
    <property type="entry name" value="SPASE_I_1"/>
    <property type="match status" value="1"/>
</dbReference>
<dbReference type="EC" id="3.4.21.89" evidence="6"/>
<dbReference type="PRINTS" id="PR00727">
    <property type="entry name" value="LEADERPTASE"/>
</dbReference>
<reference evidence="9" key="1">
    <citation type="submission" date="2020-10" db="EMBL/GenBank/DDBJ databases">
        <title>Connecting structure to function with the recovery of over 1000 high-quality activated sludge metagenome-assembled genomes encoding full-length rRNA genes using long-read sequencing.</title>
        <authorList>
            <person name="Singleton C.M."/>
            <person name="Petriglieri F."/>
            <person name="Kristensen J.M."/>
            <person name="Kirkegaard R.H."/>
            <person name="Michaelsen T.Y."/>
            <person name="Andersen M.H."/>
            <person name="Karst S.M."/>
            <person name="Dueholm M.S."/>
            <person name="Nielsen P.H."/>
            <person name="Albertsen M."/>
        </authorList>
    </citation>
    <scope>NUCLEOTIDE SEQUENCE</scope>
    <source>
        <strain evidence="9">Skiv_18-Q3-R9-52_MAXAC.067</strain>
    </source>
</reference>
<dbReference type="Proteomes" id="UP000886657">
    <property type="component" value="Unassembled WGS sequence"/>
</dbReference>
<evidence type="ECO:0000256" key="6">
    <source>
        <dbReference type="RuleBase" id="RU362042"/>
    </source>
</evidence>
<feature type="active site" evidence="5">
    <location>
        <position position="29"/>
    </location>
</feature>
<evidence type="ECO:0000256" key="3">
    <source>
        <dbReference type="ARBA" id="ARBA00022670"/>
    </source>
</evidence>
<dbReference type="Gene3D" id="2.10.109.10">
    <property type="entry name" value="Umud Fragment, subunit A"/>
    <property type="match status" value="1"/>
</dbReference>
<evidence type="ECO:0000259" key="8">
    <source>
        <dbReference type="Pfam" id="PF10502"/>
    </source>
</evidence>
<dbReference type="GO" id="GO:0004252">
    <property type="term" value="F:serine-type endopeptidase activity"/>
    <property type="evidence" value="ECO:0007669"/>
    <property type="project" value="InterPro"/>
</dbReference>
<comment type="subcellular location">
    <subcellularLocation>
        <location evidence="6">Membrane</location>
        <topology evidence="6">Single-pass type II membrane protein</topology>
    </subcellularLocation>
</comment>
<keyword evidence="4 6" id="KW-0378">Hydrolase</keyword>